<keyword evidence="3" id="KW-1185">Reference proteome</keyword>
<reference evidence="2" key="2">
    <citation type="submission" date="2024-04" db="EMBL/GenBank/DDBJ databases">
        <authorList>
            <person name="Chen Y."/>
            <person name="Shah S."/>
            <person name="Dougan E. K."/>
            <person name="Thang M."/>
            <person name="Chan C."/>
        </authorList>
    </citation>
    <scope>NUCLEOTIDE SEQUENCE [LARGE SCALE GENOMIC DNA]</scope>
</reference>
<dbReference type="EMBL" id="CAMXCT020001019">
    <property type="protein sequence ID" value="CAL1139164.1"/>
    <property type="molecule type" value="Genomic_DNA"/>
</dbReference>
<dbReference type="EMBL" id="CAMXCT030001019">
    <property type="protein sequence ID" value="CAL4773101.1"/>
    <property type="molecule type" value="Genomic_DNA"/>
</dbReference>
<gene>
    <name evidence="1" type="ORF">C1SCF055_LOCUS13200</name>
</gene>
<evidence type="ECO:0000313" key="2">
    <source>
        <dbReference type="EMBL" id="CAL1139164.1"/>
    </source>
</evidence>
<dbReference type="AlphaFoldDB" id="A0A9P1FQG4"/>
<proteinExistence type="predicted"/>
<sequence>MPAFNVCSLLQHVSAHMFASCQLLKIYNILSLVTSKAPLALARAVRLTNTLRDDETDFPLFVEVVSKPACNGIHREQRWCVSSCSKTLPAPSSILFHWNEWNNVWVWYTMVDRTRQ</sequence>
<evidence type="ECO:0000313" key="3">
    <source>
        <dbReference type="Proteomes" id="UP001152797"/>
    </source>
</evidence>
<dbReference type="Proteomes" id="UP001152797">
    <property type="component" value="Unassembled WGS sequence"/>
</dbReference>
<comment type="caution">
    <text evidence="1">The sequence shown here is derived from an EMBL/GenBank/DDBJ whole genome shotgun (WGS) entry which is preliminary data.</text>
</comment>
<name>A0A9P1FQG4_9DINO</name>
<organism evidence="1">
    <name type="scientific">Cladocopium goreaui</name>
    <dbReference type="NCBI Taxonomy" id="2562237"/>
    <lineage>
        <taxon>Eukaryota</taxon>
        <taxon>Sar</taxon>
        <taxon>Alveolata</taxon>
        <taxon>Dinophyceae</taxon>
        <taxon>Suessiales</taxon>
        <taxon>Symbiodiniaceae</taxon>
        <taxon>Cladocopium</taxon>
    </lineage>
</organism>
<evidence type="ECO:0000313" key="1">
    <source>
        <dbReference type="EMBL" id="CAI3985789.1"/>
    </source>
</evidence>
<reference evidence="1" key="1">
    <citation type="submission" date="2022-10" db="EMBL/GenBank/DDBJ databases">
        <authorList>
            <person name="Chen Y."/>
            <person name="Dougan E. K."/>
            <person name="Chan C."/>
            <person name="Rhodes N."/>
            <person name="Thang M."/>
        </authorList>
    </citation>
    <scope>NUCLEOTIDE SEQUENCE</scope>
</reference>
<protein>
    <submittedName>
        <fullName evidence="1">Uncharacterized protein</fullName>
    </submittedName>
</protein>
<accession>A0A9P1FQG4</accession>
<dbReference type="EMBL" id="CAMXCT010001019">
    <property type="protein sequence ID" value="CAI3985789.1"/>
    <property type="molecule type" value="Genomic_DNA"/>
</dbReference>